<dbReference type="KEGG" id="eaz:JHT90_07270"/>
<dbReference type="InterPro" id="IPR016181">
    <property type="entry name" value="Acyl_CoA_acyltransferase"/>
</dbReference>
<dbReference type="Gene3D" id="3.40.630.30">
    <property type="match status" value="1"/>
</dbReference>
<feature type="domain" description="N-acetyltransferase" evidence="3">
    <location>
        <begin position="1"/>
        <end position="149"/>
    </location>
</feature>
<keyword evidence="2" id="KW-0012">Acyltransferase</keyword>
<keyword evidence="5" id="KW-1185">Reference proteome</keyword>
<sequence>MFIEPATITDLPAILELQKLAYQSEAKLLNNFNIPPLTQTLTDIEKEFKQGIILKATDTHHQIIGSVRGYTDDNTLYIGKLIVRPNQQNQGLGTLLLMTIEKYYPQLRYELFTSTKSEKNLALYVKNGYKEFKREKIKDNLEFVFLEKQ</sequence>
<dbReference type="Proteomes" id="UP000595278">
    <property type="component" value="Chromosome"/>
</dbReference>
<dbReference type="PANTHER" id="PTHR43800">
    <property type="entry name" value="PEPTIDYL-LYSINE N-ACETYLTRANSFERASE YJAB"/>
    <property type="match status" value="1"/>
</dbReference>
<evidence type="ECO:0000256" key="1">
    <source>
        <dbReference type="ARBA" id="ARBA00022679"/>
    </source>
</evidence>
<reference evidence="4 5" key="1">
    <citation type="submission" date="2021-01" db="EMBL/GenBank/DDBJ databases">
        <title>Entomomonas sp. F2A isolated from a house cricket (Acheta domesticus).</title>
        <authorList>
            <person name="Spergser J."/>
            <person name="Busse H.-J."/>
        </authorList>
    </citation>
    <scope>NUCLEOTIDE SEQUENCE [LARGE SCALE GENOMIC DNA]</scope>
    <source>
        <strain evidence="4 5">F2A</strain>
    </source>
</reference>
<dbReference type="RefSeq" id="WP_201095593.1">
    <property type="nucleotide sequence ID" value="NZ_CP067393.1"/>
</dbReference>
<evidence type="ECO:0000256" key="2">
    <source>
        <dbReference type="ARBA" id="ARBA00023315"/>
    </source>
</evidence>
<dbReference type="GO" id="GO:0016747">
    <property type="term" value="F:acyltransferase activity, transferring groups other than amino-acyl groups"/>
    <property type="evidence" value="ECO:0007669"/>
    <property type="project" value="InterPro"/>
</dbReference>
<dbReference type="PANTHER" id="PTHR43800:SF1">
    <property type="entry name" value="PEPTIDYL-LYSINE N-ACETYLTRANSFERASE YJAB"/>
    <property type="match status" value="1"/>
</dbReference>
<keyword evidence="1" id="KW-0808">Transferase</keyword>
<accession>A0A974RY96</accession>
<gene>
    <name evidence="4" type="ORF">JHT90_07270</name>
</gene>
<dbReference type="AlphaFoldDB" id="A0A974RY96"/>
<proteinExistence type="predicted"/>
<dbReference type="SUPFAM" id="SSF55729">
    <property type="entry name" value="Acyl-CoA N-acyltransferases (Nat)"/>
    <property type="match status" value="1"/>
</dbReference>
<evidence type="ECO:0000259" key="3">
    <source>
        <dbReference type="PROSITE" id="PS51186"/>
    </source>
</evidence>
<name>A0A974RY96_9GAMM</name>
<organism evidence="4 5">
    <name type="scientific">Entomomonas asaccharolytica</name>
    <dbReference type="NCBI Taxonomy" id="2785331"/>
    <lineage>
        <taxon>Bacteria</taxon>
        <taxon>Pseudomonadati</taxon>
        <taxon>Pseudomonadota</taxon>
        <taxon>Gammaproteobacteria</taxon>
        <taxon>Pseudomonadales</taxon>
        <taxon>Pseudomonadaceae</taxon>
        <taxon>Entomomonas</taxon>
    </lineage>
</organism>
<dbReference type="PROSITE" id="PS51186">
    <property type="entry name" value="GNAT"/>
    <property type="match status" value="1"/>
</dbReference>
<dbReference type="CDD" id="cd04301">
    <property type="entry name" value="NAT_SF"/>
    <property type="match status" value="1"/>
</dbReference>
<evidence type="ECO:0000313" key="4">
    <source>
        <dbReference type="EMBL" id="QQP87035.1"/>
    </source>
</evidence>
<dbReference type="InterPro" id="IPR000182">
    <property type="entry name" value="GNAT_dom"/>
</dbReference>
<dbReference type="EMBL" id="CP067393">
    <property type="protein sequence ID" value="QQP87035.1"/>
    <property type="molecule type" value="Genomic_DNA"/>
</dbReference>
<evidence type="ECO:0000313" key="5">
    <source>
        <dbReference type="Proteomes" id="UP000595278"/>
    </source>
</evidence>
<protein>
    <submittedName>
        <fullName evidence="4">GNAT family N-acetyltransferase</fullName>
    </submittedName>
</protein>
<dbReference type="Pfam" id="PF00583">
    <property type="entry name" value="Acetyltransf_1"/>
    <property type="match status" value="1"/>
</dbReference>